<sequence length="297" mass="31138">MRLKAGAAAGLCAILTLGLGGFASESKAQQYAPAEMPPASYTDPQYVDSQGCVFVRADYGGAVRWVPQMNSDRGIVCGHTPSVAPTVPVASVTVAPNPASRATAAMRTPYSPTPTSPPVPRDPSRVSHSVSVGGLAPVMTHAPKPQNGWTTAFDDGRLNPYRGPRTVHGNAQMRARWTEQTPMQLRPTATPDQVYVEGSYPPVPNSRIVVVPTVTVSSKSVAPVGSNGKQYVQVGSFGNVANVAAATKRLQALGLPVATSKTQELTVVYAGPFYDTAKLKSALASARRAGFPDALVR</sequence>
<name>A0ABX3MXE3_9RHOB</name>
<dbReference type="EMBL" id="MPZV01000002">
    <property type="protein sequence ID" value="OOY24352.1"/>
    <property type="molecule type" value="Genomic_DNA"/>
</dbReference>
<dbReference type="Gene3D" id="3.30.70.1070">
    <property type="entry name" value="Sporulation related repeat"/>
    <property type="match status" value="1"/>
</dbReference>
<organism evidence="4 5">
    <name type="scientific">Thioclava sediminum</name>
    <dbReference type="NCBI Taxonomy" id="1915319"/>
    <lineage>
        <taxon>Bacteria</taxon>
        <taxon>Pseudomonadati</taxon>
        <taxon>Pseudomonadota</taxon>
        <taxon>Alphaproteobacteria</taxon>
        <taxon>Rhodobacterales</taxon>
        <taxon>Paracoccaceae</taxon>
        <taxon>Thioclava</taxon>
    </lineage>
</organism>
<feature type="signal peptide" evidence="2">
    <location>
        <begin position="1"/>
        <end position="28"/>
    </location>
</feature>
<evidence type="ECO:0000313" key="5">
    <source>
        <dbReference type="Proteomes" id="UP000190787"/>
    </source>
</evidence>
<feature type="region of interest" description="Disordered" evidence="1">
    <location>
        <begin position="100"/>
        <end position="130"/>
    </location>
</feature>
<dbReference type="InterPro" id="IPR036680">
    <property type="entry name" value="SPOR-like_sf"/>
</dbReference>
<dbReference type="InterPro" id="IPR007730">
    <property type="entry name" value="SPOR-like_dom"/>
</dbReference>
<keyword evidence="2" id="KW-0732">Signal</keyword>
<gene>
    <name evidence="4" type="ORF">BMI91_09910</name>
</gene>
<protein>
    <recommendedName>
        <fullName evidence="3">SPOR domain-containing protein</fullName>
    </recommendedName>
</protein>
<reference evidence="4 5" key="1">
    <citation type="submission" date="2016-11" db="EMBL/GenBank/DDBJ databases">
        <title>A multilocus sequence analysis scheme for characterization of bacteria in the genus Thioclava.</title>
        <authorList>
            <person name="Liu Y."/>
            <person name="Shao Z."/>
        </authorList>
    </citation>
    <scope>NUCLEOTIDE SEQUENCE [LARGE SCALE GENOMIC DNA]</scope>
    <source>
        <strain evidence="4 5">TAW-CT134</strain>
    </source>
</reference>
<dbReference type="Proteomes" id="UP000190787">
    <property type="component" value="Unassembled WGS sequence"/>
</dbReference>
<evidence type="ECO:0000313" key="4">
    <source>
        <dbReference type="EMBL" id="OOY24352.1"/>
    </source>
</evidence>
<evidence type="ECO:0000256" key="1">
    <source>
        <dbReference type="SAM" id="MobiDB-lite"/>
    </source>
</evidence>
<dbReference type="RefSeq" id="WP_078604829.1">
    <property type="nucleotide sequence ID" value="NZ_MPZV01000002.1"/>
</dbReference>
<dbReference type="PROSITE" id="PS51724">
    <property type="entry name" value="SPOR"/>
    <property type="match status" value="1"/>
</dbReference>
<feature type="compositionally biased region" description="Pro residues" evidence="1">
    <location>
        <begin position="111"/>
        <end position="121"/>
    </location>
</feature>
<proteinExistence type="predicted"/>
<dbReference type="Pfam" id="PF05036">
    <property type="entry name" value="SPOR"/>
    <property type="match status" value="1"/>
</dbReference>
<accession>A0ABX3MXE3</accession>
<keyword evidence="5" id="KW-1185">Reference proteome</keyword>
<feature type="chain" id="PRO_5046168738" description="SPOR domain-containing protein" evidence="2">
    <location>
        <begin position="29"/>
        <end position="297"/>
    </location>
</feature>
<feature type="domain" description="SPOR" evidence="3">
    <location>
        <begin position="224"/>
        <end position="297"/>
    </location>
</feature>
<dbReference type="SUPFAM" id="SSF110997">
    <property type="entry name" value="Sporulation related repeat"/>
    <property type="match status" value="1"/>
</dbReference>
<evidence type="ECO:0000256" key="2">
    <source>
        <dbReference type="SAM" id="SignalP"/>
    </source>
</evidence>
<comment type="caution">
    <text evidence="4">The sequence shown here is derived from an EMBL/GenBank/DDBJ whole genome shotgun (WGS) entry which is preliminary data.</text>
</comment>
<evidence type="ECO:0000259" key="3">
    <source>
        <dbReference type="PROSITE" id="PS51724"/>
    </source>
</evidence>